<protein>
    <submittedName>
        <fullName evidence="1">L-carnitine dehydratase/bile acid-inducible protein F</fullName>
    </submittedName>
</protein>
<dbReference type="InterPro" id="IPR050509">
    <property type="entry name" value="CoA-transferase_III"/>
</dbReference>
<dbReference type="Pfam" id="PF02515">
    <property type="entry name" value="CoA_transf_3"/>
    <property type="match status" value="1"/>
</dbReference>
<dbReference type="SUPFAM" id="SSF89796">
    <property type="entry name" value="CoA-transferase family III (CaiB/BaiF)"/>
    <property type="match status" value="1"/>
</dbReference>
<reference evidence="1 2" key="1">
    <citation type="journal article" date="2010" name="J. Bacteriol.">
        <title>Genome sequences of Pelagibaca bermudensis HTCC2601T and Maritimibacter alkaliphilus HTCC2654T, the type strains of two marine Roseobacter genera.</title>
        <authorList>
            <person name="Thrash J.C."/>
            <person name="Cho J.C."/>
            <person name="Ferriera S."/>
            <person name="Johnson J."/>
            <person name="Vergin K.L."/>
            <person name="Giovannoni S.J."/>
        </authorList>
    </citation>
    <scope>NUCLEOTIDE SEQUENCE [LARGE SCALE GENOMIC DNA]</scope>
    <source>
        <strain evidence="2">DSM 26914 / JCM 13377 / KCTC 12554 / HTCC2601</strain>
    </source>
</reference>
<dbReference type="RefSeq" id="WP_007802193.1">
    <property type="nucleotide sequence ID" value="NZ_DS022277.1"/>
</dbReference>
<evidence type="ECO:0000313" key="2">
    <source>
        <dbReference type="Proteomes" id="UP000006230"/>
    </source>
</evidence>
<proteinExistence type="predicted"/>
<dbReference type="GO" id="GO:0003824">
    <property type="term" value="F:catalytic activity"/>
    <property type="evidence" value="ECO:0007669"/>
    <property type="project" value="InterPro"/>
</dbReference>
<sequence length="396" mass="42875">MSQTRPLDGIRVLDFGAFVAGPYCGTILAALGADVVKVESPRGGDPFRRGEGAKNAYFNQMNAGKKSLAVDLKRPEGIALIKALLPGFDVLIENTRPGKMAALGLGPDVARAINPDLVYSSVSGFGDGGPWRDRAAYDTIGLSMSGFLSIMSDKDNTRLAGTCIGDLTTALVSVIGIVTGLVGRFKGTGQGGSEVKTSLLEAMTTITVDAMTQYFETAETPHRESRHPAAQSFALKTSDGQAITLHMSSSPKFFKGMLSAIERTDLLEDPRFATYDDRRAHYFELRPVVEAAFLKHDRDEWERRLIANDVPYAPVVTPDELTEHEQMQWLDMYEPPRDDGLRLLRAPMRFDGARPANHVGAPEVGQNSREVALEVLPEAEVEALIEAGVIAQAPAA</sequence>
<dbReference type="Gene3D" id="3.40.50.10540">
    <property type="entry name" value="Crotonobetainyl-coa:carnitine coa-transferase, domain 1"/>
    <property type="match status" value="1"/>
</dbReference>
<evidence type="ECO:0000313" key="1">
    <source>
        <dbReference type="EMBL" id="EAU48637.1"/>
    </source>
</evidence>
<name>Q0FWB5_SALBH</name>
<dbReference type="HOGENOM" id="CLU_033975_0_0_5"/>
<dbReference type="Gene3D" id="3.30.1540.10">
    <property type="entry name" value="formyl-coa transferase, domain 3"/>
    <property type="match status" value="1"/>
</dbReference>
<accession>Q0FWB5</accession>
<dbReference type="InterPro" id="IPR044855">
    <property type="entry name" value="CoA-Trfase_III_dom3_sf"/>
</dbReference>
<dbReference type="EMBL" id="AATQ01000001">
    <property type="protein sequence ID" value="EAU48637.1"/>
    <property type="molecule type" value="Genomic_DNA"/>
</dbReference>
<dbReference type="OrthoDB" id="7208981at2"/>
<dbReference type="STRING" id="314265.R2601_03653"/>
<organism evidence="1 2">
    <name type="scientific">Salipiger bermudensis (strain DSM 26914 / JCM 13377 / KCTC 12554 / HTCC2601)</name>
    <name type="common">Pelagibaca bermudensis</name>
    <dbReference type="NCBI Taxonomy" id="314265"/>
    <lineage>
        <taxon>Bacteria</taxon>
        <taxon>Pseudomonadati</taxon>
        <taxon>Pseudomonadota</taxon>
        <taxon>Alphaproteobacteria</taxon>
        <taxon>Rhodobacterales</taxon>
        <taxon>Roseobacteraceae</taxon>
        <taxon>Salipiger</taxon>
    </lineage>
</organism>
<comment type="caution">
    <text evidence="1">The sequence shown here is derived from an EMBL/GenBank/DDBJ whole genome shotgun (WGS) entry which is preliminary data.</text>
</comment>
<dbReference type="PANTHER" id="PTHR48228:SF7">
    <property type="entry name" value="FATTY ACYL-COA TRANSFERASE RV3272-RELATED"/>
    <property type="match status" value="1"/>
</dbReference>
<gene>
    <name evidence="1" type="ORF">R2601_03653</name>
</gene>
<dbReference type="AlphaFoldDB" id="Q0FWB5"/>
<dbReference type="InterPro" id="IPR003673">
    <property type="entry name" value="CoA-Trfase_fam_III"/>
</dbReference>
<dbReference type="InterPro" id="IPR023606">
    <property type="entry name" value="CoA-Trfase_III_dom_1_sf"/>
</dbReference>
<dbReference type="Proteomes" id="UP000006230">
    <property type="component" value="Unassembled WGS sequence"/>
</dbReference>
<dbReference type="PANTHER" id="PTHR48228">
    <property type="entry name" value="SUCCINYL-COA--D-CITRAMALATE COA-TRANSFERASE"/>
    <property type="match status" value="1"/>
</dbReference>
<keyword evidence="2" id="KW-1185">Reference proteome</keyword>
<dbReference type="eggNOG" id="COG1804">
    <property type="taxonomic scope" value="Bacteria"/>
</dbReference>